<organism evidence="7 8">
    <name type="scientific">Paracidovorax wautersii</name>
    <dbReference type="NCBI Taxonomy" id="1177982"/>
    <lineage>
        <taxon>Bacteria</taxon>
        <taxon>Pseudomonadati</taxon>
        <taxon>Pseudomonadota</taxon>
        <taxon>Betaproteobacteria</taxon>
        <taxon>Burkholderiales</taxon>
        <taxon>Comamonadaceae</taxon>
        <taxon>Paracidovorax</taxon>
    </lineage>
</organism>
<dbReference type="STRING" id="1177982.SAMN04489711_10826"/>
<dbReference type="SUPFAM" id="SSF47413">
    <property type="entry name" value="lambda repressor-like DNA-binding domains"/>
    <property type="match status" value="1"/>
</dbReference>
<dbReference type="GO" id="GO:0000976">
    <property type="term" value="F:transcription cis-regulatory region binding"/>
    <property type="evidence" value="ECO:0007669"/>
    <property type="project" value="TreeGrafter"/>
</dbReference>
<evidence type="ECO:0000256" key="1">
    <source>
        <dbReference type="ARBA" id="ARBA00022491"/>
    </source>
</evidence>
<accession>A0A1I2EQI3</accession>
<dbReference type="EMBL" id="FONX01000008">
    <property type="protein sequence ID" value="SFE94897.1"/>
    <property type="molecule type" value="Genomic_DNA"/>
</dbReference>
<reference evidence="8" key="1">
    <citation type="submission" date="2016-10" db="EMBL/GenBank/DDBJ databases">
        <authorList>
            <person name="Varghese N."/>
            <person name="Submissions S."/>
        </authorList>
    </citation>
    <scope>NUCLEOTIDE SEQUENCE [LARGE SCALE GENOMIC DNA]</scope>
    <source>
        <strain evidence="8">DSM 27981</strain>
    </source>
</reference>
<dbReference type="SUPFAM" id="SSF53822">
    <property type="entry name" value="Periplasmic binding protein-like I"/>
    <property type="match status" value="1"/>
</dbReference>
<evidence type="ECO:0000256" key="3">
    <source>
        <dbReference type="ARBA" id="ARBA00023125"/>
    </source>
</evidence>
<dbReference type="Pfam" id="PF13377">
    <property type="entry name" value="Peripla_BP_3"/>
    <property type="match status" value="1"/>
</dbReference>
<feature type="region of interest" description="Disordered" evidence="5">
    <location>
        <begin position="334"/>
        <end position="359"/>
    </location>
</feature>
<dbReference type="InterPro" id="IPR046335">
    <property type="entry name" value="LacI/GalR-like_sensor"/>
</dbReference>
<evidence type="ECO:0000256" key="4">
    <source>
        <dbReference type="ARBA" id="ARBA00023163"/>
    </source>
</evidence>
<dbReference type="InterPro" id="IPR010982">
    <property type="entry name" value="Lambda_DNA-bd_dom_sf"/>
</dbReference>
<dbReference type="Gene3D" id="1.10.260.40">
    <property type="entry name" value="lambda repressor-like DNA-binding domains"/>
    <property type="match status" value="1"/>
</dbReference>
<keyword evidence="3" id="KW-0238">DNA-binding</keyword>
<dbReference type="PANTHER" id="PTHR30146:SF148">
    <property type="entry name" value="HTH-TYPE TRANSCRIPTIONAL REPRESSOR PURR-RELATED"/>
    <property type="match status" value="1"/>
</dbReference>
<dbReference type="GO" id="GO:0003700">
    <property type="term" value="F:DNA-binding transcription factor activity"/>
    <property type="evidence" value="ECO:0007669"/>
    <property type="project" value="TreeGrafter"/>
</dbReference>
<keyword evidence="2" id="KW-0805">Transcription regulation</keyword>
<dbReference type="RefSeq" id="WP_092939858.1">
    <property type="nucleotide sequence ID" value="NZ_FONX01000008.1"/>
</dbReference>
<keyword evidence="8" id="KW-1185">Reference proteome</keyword>
<evidence type="ECO:0000256" key="5">
    <source>
        <dbReference type="SAM" id="MobiDB-lite"/>
    </source>
</evidence>
<gene>
    <name evidence="7" type="ORF">SAMN04489711_10826</name>
</gene>
<dbReference type="InterPro" id="IPR028082">
    <property type="entry name" value="Peripla_BP_I"/>
</dbReference>
<evidence type="ECO:0000259" key="6">
    <source>
        <dbReference type="PROSITE" id="PS50932"/>
    </source>
</evidence>
<dbReference type="AlphaFoldDB" id="A0A1I2EQI3"/>
<dbReference type="OrthoDB" id="269117at2"/>
<feature type="domain" description="HTH lacI-type" evidence="6">
    <location>
        <begin position="2"/>
        <end position="56"/>
    </location>
</feature>
<dbReference type="Proteomes" id="UP000199119">
    <property type="component" value="Unassembled WGS sequence"/>
</dbReference>
<dbReference type="Gene3D" id="3.40.50.2300">
    <property type="match status" value="2"/>
</dbReference>
<protein>
    <submittedName>
        <fullName evidence="7">Transcriptional regulator, LacI family</fullName>
    </submittedName>
</protein>
<evidence type="ECO:0000313" key="7">
    <source>
        <dbReference type="EMBL" id="SFE94897.1"/>
    </source>
</evidence>
<dbReference type="PROSITE" id="PS00356">
    <property type="entry name" value="HTH_LACI_1"/>
    <property type="match status" value="1"/>
</dbReference>
<dbReference type="CDD" id="cd01392">
    <property type="entry name" value="HTH_LacI"/>
    <property type="match status" value="1"/>
</dbReference>
<dbReference type="SMART" id="SM00354">
    <property type="entry name" value="HTH_LACI"/>
    <property type="match status" value="1"/>
</dbReference>
<evidence type="ECO:0000313" key="8">
    <source>
        <dbReference type="Proteomes" id="UP000199119"/>
    </source>
</evidence>
<sequence length="359" mass="38120">MATIKDVAQHAQVSVTTVSHVLNGTRHVSAAGRARVEEAIRTLGYVPSAIARSLKRNNTRTLGMLIPNSSNPYFAEIVHAVEDRAFGAGYNVILCNTNDEPHRQGSYLQVLAERRIDGLIVVSTGHDATLPTQLAGLTVPTVLVDREIAIGEQPGDMVETAHHQGGLLATRHLLSLGHRRIACIGGQEGLAPSEQRIAGWRAALAEAGASVLAGSEALLWHGHFTSQGGYEAMHALLRSPVPPTAVFVCNDLMAMGALCAAHERGLRVPEALSLVGFDDIELAAFTSPPLTTVAQPKQRIGALAVDMLMERIEGRRQAARQVMLQPELRVRASTAARQPGAATAAAIPTPTTTTNPVLS</sequence>
<keyword evidence="4" id="KW-0804">Transcription</keyword>
<name>A0A1I2EQI3_9BURK</name>
<dbReference type="PANTHER" id="PTHR30146">
    <property type="entry name" value="LACI-RELATED TRANSCRIPTIONAL REPRESSOR"/>
    <property type="match status" value="1"/>
</dbReference>
<dbReference type="PROSITE" id="PS50932">
    <property type="entry name" value="HTH_LACI_2"/>
    <property type="match status" value="1"/>
</dbReference>
<evidence type="ECO:0000256" key="2">
    <source>
        <dbReference type="ARBA" id="ARBA00023015"/>
    </source>
</evidence>
<dbReference type="Pfam" id="PF00356">
    <property type="entry name" value="LacI"/>
    <property type="match status" value="1"/>
</dbReference>
<proteinExistence type="predicted"/>
<keyword evidence="1" id="KW-0678">Repressor</keyword>
<dbReference type="InterPro" id="IPR000843">
    <property type="entry name" value="HTH_LacI"/>
</dbReference>